<feature type="compositionally biased region" description="Basic and acidic residues" evidence="1">
    <location>
        <begin position="391"/>
        <end position="403"/>
    </location>
</feature>
<comment type="caution">
    <text evidence="2">The sequence shown here is derived from an EMBL/GenBank/DDBJ whole genome shotgun (WGS) entry which is preliminary data.</text>
</comment>
<dbReference type="KEGG" id="sgra:EX895_005068"/>
<dbReference type="GeneID" id="40727963"/>
<evidence type="ECO:0000313" key="2">
    <source>
        <dbReference type="EMBL" id="TKY86243.1"/>
    </source>
</evidence>
<organism evidence="2 3">
    <name type="scientific">Sporisorium graminicola</name>
    <dbReference type="NCBI Taxonomy" id="280036"/>
    <lineage>
        <taxon>Eukaryota</taxon>
        <taxon>Fungi</taxon>
        <taxon>Dikarya</taxon>
        <taxon>Basidiomycota</taxon>
        <taxon>Ustilaginomycotina</taxon>
        <taxon>Ustilaginomycetes</taxon>
        <taxon>Ustilaginales</taxon>
        <taxon>Ustilaginaceae</taxon>
        <taxon>Sporisorium</taxon>
    </lineage>
</organism>
<protein>
    <submittedName>
        <fullName evidence="2">Uncharacterized protein</fullName>
    </submittedName>
</protein>
<dbReference type="AlphaFoldDB" id="A0A4U7KPS4"/>
<sequence length="489" mass="52350">MPTAIKSPFATLTSAVSKYITSHKARVQAQKQAKGTTSGPTGAEVDAQVASTLSKKQGAQIASNVDAPSTAQVDDQGRTLGLEDPNEPALQDDPLTALRATAQPNIVPTTPVIDPALLAEVSEVTYGAQTSIPELSPPTTTSTQVVDANQYGFVDPRVYSGTSFDLVGDGLHEPLNVIVSSLSSPAVLTRKGLQSYCRALDFDRECLGLHAGGYQKAYVDLRGWRDQEFIYRQVYTPLDHVFGTCIESVVGGNHIRAWQQQASGAWFLATSKEETASKNHMIVPNGYNVGRNLLVKQALGKNKDGKTSFMFTRYQTQVEFIAGLMPQGVQGVNHDIAVDGLTAVLTVTVLPETSWFGAKQVAPETQESHVATGMVAAAAPEDGPVGEGEGDEQREMTSRRERPTSLVKRFSAAPTRRRHSEERQANRSAPRVWQRLKRMSIPKHQPVRETANSDPAVATVDSSSTVAAPPDAGKSQPGGLVTAAPLVAA</sequence>
<reference evidence="2 3" key="1">
    <citation type="submission" date="2019-05" db="EMBL/GenBank/DDBJ databases">
        <title>Sporisorium graminicola CBS 10092 draft sequencing and annotation.</title>
        <authorList>
            <person name="Solano-Gonzalez S."/>
            <person name="Caddick M.X."/>
            <person name="Darby A."/>
        </authorList>
    </citation>
    <scope>NUCLEOTIDE SEQUENCE [LARGE SCALE GENOMIC DNA]</scope>
    <source>
        <strain evidence="2 3">CBS 10092</strain>
    </source>
</reference>
<dbReference type="RefSeq" id="XP_029738228.1">
    <property type="nucleotide sequence ID" value="XM_029885662.1"/>
</dbReference>
<feature type="compositionally biased region" description="Polar residues" evidence="1">
    <location>
        <begin position="60"/>
        <end position="73"/>
    </location>
</feature>
<dbReference type="EMBL" id="SRRM01000018">
    <property type="protein sequence ID" value="TKY86243.1"/>
    <property type="molecule type" value="Genomic_DNA"/>
</dbReference>
<name>A0A4U7KPS4_9BASI</name>
<keyword evidence="3" id="KW-1185">Reference proteome</keyword>
<accession>A0A4U7KPS4</accession>
<dbReference type="OrthoDB" id="2310204at2759"/>
<feature type="region of interest" description="Disordered" evidence="1">
    <location>
        <begin position="379"/>
        <end position="489"/>
    </location>
</feature>
<dbReference type="Proteomes" id="UP000306050">
    <property type="component" value="Chromosome SGRAM_5"/>
</dbReference>
<feature type="region of interest" description="Disordered" evidence="1">
    <location>
        <begin position="60"/>
        <end position="91"/>
    </location>
</feature>
<evidence type="ECO:0000256" key="1">
    <source>
        <dbReference type="SAM" id="MobiDB-lite"/>
    </source>
</evidence>
<proteinExistence type="predicted"/>
<gene>
    <name evidence="2" type="ORF">EX895_005068</name>
</gene>
<evidence type="ECO:0000313" key="3">
    <source>
        <dbReference type="Proteomes" id="UP000306050"/>
    </source>
</evidence>